<evidence type="ECO:0000313" key="11">
    <source>
        <dbReference type="Proteomes" id="UP000054937"/>
    </source>
</evidence>
<evidence type="ECO:0000256" key="1">
    <source>
        <dbReference type="ARBA" id="ARBA00004170"/>
    </source>
</evidence>
<comment type="caution">
    <text evidence="10">The sequence shown here is derived from an EMBL/GenBank/DDBJ whole genome shotgun (WGS) entry which is preliminary data.</text>
</comment>
<keyword evidence="6" id="KW-0472">Membrane</keyword>
<comment type="subunit">
    <text evidence="9">F-type ATPases have 2 components, CF(1) - the catalytic core - and CF(0) - the membrane proton channel. CF(1) and CF(0) have multiple subunits.</text>
</comment>
<dbReference type="Proteomes" id="UP000054937">
    <property type="component" value="Unassembled WGS sequence"/>
</dbReference>
<dbReference type="PANTHER" id="PTHR11693:SF22">
    <property type="entry name" value="ATP SYNTHASE SUBUNIT GAMMA, MITOCHONDRIAL"/>
    <property type="match status" value="1"/>
</dbReference>
<dbReference type="Pfam" id="PF00231">
    <property type="entry name" value="ATP-synt"/>
    <property type="match status" value="1"/>
</dbReference>
<evidence type="ECO:0000313" key="10">
    <source>
        <dbReference type="EMBL" id="KRX03737.1"/>
    </source>
</evidence>
<reference evidence="10 11" key="1">
    <citation type="journal article" date="2015" name="Sci. Rep.">
        <title>Genome of the facultative scuticociliatosis pathogen Pseudocohnilembus persalinus provides insight into its virulence through horizontal gene transfer.</title>
        <authorList>
            <person name="Xiong J."/>
            <person name="Wang G."/>
            <person name="Cheng J."/>
            <person name="Tian M."/>
            <person name="Pan X."/>
            <person name="Warren A."/>
            <person name="Jiang C."/>
            <person name="Yuan D."/>
            <person name="Miao W."/>
        </authorList>
    </citation>
    <scope>NUCLEOTIDE SEQUENCE [LARGE SCALE GENOMIC DNA]</scope>
    <source>
        <strain evidence="10">36N120E</strain>
    </source>
</reference>
<evidence type="ECO:0000256" key="2">
    <source>
        <dbReference type="ARBA" id="ARBA00007681"/>
    </source>
</evidence>
<dbReference type="OrthoDB" id="300645at2759"/>
<dbReference type="OMA" id="MQITSAM"/>
<gene>
    <name evidence="10" type="ORF">PPERSA_04245</name>
</gene>
<dbReference type="CDD" id="cd12151">
    <property type="entry name" value="F1-ATPase_gamma"/>
    <property type="match status" value="1"/>
</dbReference>
<dbReference type="GO" id="GO:0045259">
    <property type="term" value="C:proton-transporting ATP synthase complex"/>
    <property type="evidence" value="ECO:0007669"/>
    <property type="project" value="UniProtKB-KW"/>
</dbReference>
<keyword evidence="7 9" id="KW-0139">CF(1)</keyword>
<keyword evidence="5 9" id="KW-0406">Ion transport</keyword>
<keyword evidence="4 9" id="KW-0375">Hydrogen ion transport</keyword>
<dbReference type="Gene3D" id="3.40.1380.10">
    <property type="match status" value="1"/>
</dbReference>
<protein>
    <recommendedName>
        <fullName evidence="9">ATP synthase subunit gamma</fullName>
    </recommendedName>
</protein>
<dbReference type="SUPFAM" id="SSF52943">
    <property type="entry name" value="ATP synthase (F1-ATPase), gamma subunit"/>
    <property type="match status" value="1"/>
</dbReference>
<dbReference type="InParanoid" id="A0A0V0QN03"/>
<dbReference type="PRINTS" id="PR00126">
    <property type="entry name" value="ATPASEGAMMA"/>
</dbReference>
<dbReference type="FunFam" id="1.10.287.80:FF:000001">
    <property type="entry name" value="ATP synthase gamma chain"/>
    <property type="match status" value="1"/>
</dbReference>
<evidence type="ECO:0000256" key="6">
    <source>
        <dbReference type="ARBA" id="ARBA00023136"/>
    </source>
</evidence>
<dbReference type="PIRSF" id="PIRSF039089">
    <property type="entry name" value="ATP_synthase_gamma"/>
    <property type="match status" value="1"/>
</dbReference>
<proteinExistence type="inferred from homology"/>
<keyword evidence="8 9" id="KW-0066">ATP synthesis</keyword>
<dbReference type="InterPro" id="IPR035968">
    <property type="entry name" value="ATP_synth_F1_ATPase_gsu"/>
</dbReference>
<dbReference type="AlphaFoldDB" id="A0A0V0QN03"/>
<evidence type="ECO:0000256" key="8">
    <source>
        <dbReference type="ARBA" id="ARBA00023310"/>
    </source>
</evidence>
<evidence type="ECO:0000256" key="7">
    <source>
        <dbReference type="ARBA" id="ARBA00023196"/>
    </source>
</evidence>
<dbReference type="GO" id="GO:0005739">
    <property type="term" value="C:mitochondrion"/>
    <property type="evidence" value="ECO:0007669"/>
    <property type="project" value="UniProtKB-ARBA"/>
</dbReference>
<evidence type="ECO:0000256" key="9">
    <source>
        <dbReference type="RuleBase" id="RU004001"/>
    </source>
</evidence>
<comment type="subcellular location">
    <subcellularLocation>
        <location evidence="1">Membrane</location>
        <topology evidence="1">Peripheral membrane protein</topology>
    </subcellularLocation>
</comment>
<evidence type="ECO:0000256" key="5">
    <source>
        <dbReference type="ARBA" id="ARBA00023065"/>
    </source>
</evidence>
<dbReference type="PANTHER" id="PTHR11693">
    <property type="entry name" value="ATP SYNTHASE GAMMA CHAIN"/>
    <property type="match status" value="1"/>
</dbReference>
<dbReference type="EMBL" id="LDAU01000126">
    <property type="protein sequence ID" value="KRX03737.1"/>
    <property type="molecule type" value="Genomic_DNA"/>
</dbReference>
<keyword evidence="11" id="KW-1185">Reference proteome</keyword>
<evidence type="ECO:0000256" key="4">
    <source>
        <dbReference type="ARBA" id="ARBA00022781"/>
    </source>
</evidence>
<sequence>MNTLVQVPKYAFGANLKALKTRMKSVGSIKKITKAMKMIAATKMRMEVKRLEQGQNFGVGQVQRLMDTEAYIQRKQHESQKKRQLVVPLTSDKGLCGAINSSIVRDIKGLIGTNHSAYRIFNVGIKGESALLRPFPDIVKYSISFIQQPVNWPTTCSVAHQVGIAAEKEQCDNIIIVFNWYKNAVTQLITHTDIMPKELFFKNFKYLVRHEATEPDLEYSKQYFYELYTGSIFYNSFLHNNASEQSSRMNAMENASKNAGEMLDKLTLQYNKARQAKITTELIEVISGAESATNG</sequence>
<dbReference type="InterPro" id="IPR023632">
    <property type="entry name" value="ATP_synth_F1_gsu_CS"/>
</dbReference>
<evidence type="ECO:0000256" key="3">
    <source>
        <dbReference type="ARBA" id="ARBA00022448"/>
    </source>
</evidence>
<organism evidence="10 11">
    <name type="scientific">Pseudocohnilembus persalinus</name>
    <name type="common">Ciliate</name>
    <dbReference type="NCBI Taxonomy" id="266149"/>
    <lineage>
        <taxon>Eukaryota</taxon>
        <taxon>Sar</taxon>
        <taxon>Alveolata</taxon>
        <taxon>Ciliophora</taxon>
        <taxon>Intramacronucleata</taxon>
        <taxon>Oligohymenophorea</taxon>
        <taxon>Scuticociliatia</taxon>
        <taxon>Philasterida</taxon>
        <taxon>Pseudocohnilembidae</taxon>
        <taxon>Pseudocohnilembus</taxon>
    </lineage>
</organism>
<dbReference type="InterPro" id="IPR000131">
    <property type="entry name" value="ATP_synth_F1_gsu"/>
</dbReference>
<comment type="similarity">
    <text evidence="2 9">Belongs to the ATPase gamma chain family.</text>
</comment>
<accession>A0A0V0QN03</accession>
<keyword evidence="3 9" id="KW-0813">Transport</keyword>
<dbReference type="Gene3D" id="1.10.287.80">
    <property type="entry name" value="ATP synthase, gamma subunit, helix hairpin domain"/>
    <property type="match status" value="1"/>
</dbReference>
<dbReference type="NCBIfam" id="TIGR01146">
    <property type="entry name" value="ATPsyn_F1gamma"/>
    <property type="match status" value="1"/>
</dbReference>
<name>A0A0V0QN03_PSEPJ</name>
<dbReference type="FunCoup" id="A0A0V0QN03">
    <property type="interactions" value="307"/>
</dbReference>
<dbReference type="GO" id="GO:0046933">
    <property type="term" value="F:proton-transporting ATP synthase activity, rotational mechanism"/>
    <property type="evidence" value="ECO:0007669"/>
    <property type="project" value="InterPro"/>
</dbReference>
<dbReference type="PROSITE" id="PS00153">
    <property type="entry name" value="ATPASE_GAMMA"/>
    <property type="match status" value="1"/>
</dbReference>